<evidence type="ECO:0000256" key="9">
    <source>
        <dbReference type="RuleBase" id="RU362068"/>
    </source>
</evidence>
<dbReference type="EMBL" id="CP002629">
    <property type="protein sequence ID" value="AEB09423.1"/>
    <property type="molecule type" value="Genomic_DNA"/>
</dbReference>
<dbReference type="InterPro" id="IPR013752">
    <property type="entry name" value="KPA_reductase"/>
</dbReference>
<dbReference type="SUPFAM" id="SSF51735">
    <property type="entry name" value="NAD(P)-binding Rossmann-fold domains"/>
    <property type="match status" value="1"/>
</dbReference>
<comment type="function">
    <text evidence="9">Catalyzes the NADPH-dependent reduction of ketopantoate into pantoic acid.</text>
</comment>
<evidence type="ECO:0000256" key="6">
    <source>
        <dbReference type="ARBA" id="ARBA00023002"/>
    </source>
</evidence>
<sequence>MRYLIMGVGALGTVFGGFLRRAGHAVDFIGRGRHFEVLCRQGLAIDGIWGEHRWGPIEGIPVDLANIQPYDVILLCVKSFDTEAACQRVRDLLVPRGLIISIQNGLGNLETIAQICGPNATIGARVIFGAQIRQPGIATVTVYADKVLLGALLPDNNRNRRLRQAVADLNKAGIPTRLEDNIITPIWEKVLYNCALNPLGAILGVTYGDLAASSDTRGLMFSLIEEIYQVAAVKQIPLSHTTAQSYFQHFLERLVPPTAAHYPSMLQDLQQGRRTEIEALNGAICRYGKQHRIRTPYNESITQLIRFRQTLAGVSK</sequence>
<keyword evidence="9" id="KW-0566">Pantothenate biosynthesis</keyword>
<organism evidence="12 13">
    <name type="scientific">Desulfobacca acetoxidans (strain ATCC 700848 / DSM 11109 / ASRB2)</name>
    <dbReference type="NCBI Taxonomy" id="880072"/>
    <lineage>
        <taxon>Bacteria</taxon>
        <taxon>Pseudomonadati</taxon>
        <taxon>Thermodesulfobacteriota</taxon>
        <taxon>Desulfobaccia</taxon>
        <taxon>Desulfobaccales</taxon>
        <taxon>Desulfobaccaceae</taxon>
        <taxon>Desulfobacca</taxon>
    </lineage>
</organism>
<evidence type="ECO:0000256" key="2">
    <source>
        <dbReference type="ARBA" id="ARBA00007870"/>
    </source>
</evidence>
<dbReference type="GO" id="GO:0008677">
    <property type="term" value="F:2-dehydropantoate 2-reductase activity"/>
    <property type="evidence" value="ECO:0007669"/>
    <property type="project" value="UniProtKB-EC"/>
</dbReference>
<dbReference type="KEGG" id="dao:Desac_1569"/>
<dbReference type="HOGENOM" id="CLU_031468_0_0_7"/>
<dbReference type="GO" id="GO:0005737">
    <property type="term" value="C:cytoplasm"/>
    <property type="evidence" value="ECO:0007669"/>
    <property type="project" value="TreeGrafter"/>
</dbReference>
<dbReference type="InterPro" id="IPR036291">
    <property type="entry name" value="NAD(P)-bd_dom_sf"/>
</dbReference>
<dbReference type="InterPro" id="IPR003710">
    <property type="entry name" value="ApbA"/>
</dbReference>
<dbReference type="InterPro" id="IPR013332">
    <property type="entry name" value="KPR_N"/>
</dbReference>
<dbReference type="RefSeq" id="WP_013706533.1">
    <property type="nucleotide sequence ID" value="NC_015388.1"/>
</dbReference>
<dbReference type="NCBIfam" id="TIGR00745">
    <property type="entry name" value="apbA_panE"/>
    <property type="match status" value="1"/>
</dbReference>
<evidence type="ECO:0000256" key="3">
    <source>
        <dbReference type="ARBA" id="ARBA00013014"/>
    </source>
</evidence>
<proteinExistence type="inferred from homology"/>
<gene>
    <name evidence="12" type="ordered locus">Desac_1569</name>
</gene>
<keyword evidence="5 9" id="KW-0521">NADP</keyword>
<keyword evidence="13" id="KW-1185">Reference proteome</keyword>
<evidence type="ECO:0000256" key="1">
    <source>
        <dbReference type="ARBA" id="ARBA00004994"/>
    </source>
</evidence>
<dbReference type="GO" id="GO:0050661">
    <property type="term" value="F:NADP binding"/>
    <property type="evidence" value="ECO:0007669"/>
    <property type="project" value="TreeGrafter"/>
</dbReference>
<dbReference type="InterPro" id="IPR050838">
    <property type="entry name" value="Ketopantoate_reductase"/>
</dbReference>
<dbReference type="SUPFAM" id="SSF48179">
    <property type="entry name" value="6-phosphogluconate dehydrogenase C-terminal domain-like"/>
    <property type="match status" value="1"/>
</dbReference>
<dbReference type="GO" id="GO:0015940">
    <property type="term" value="P:pantothenate biosynthetic process"/>
    <property type="evidence" value="ECO:0007669"/>
    <property type="project" value="UniProtKB-UniPathway"/>
</dbReference>
<dbReference type="Gene3D" id="3.40.50.720">
    <property type="entry name" value="NAD(P)-binding Rossmann-like Domain"/>
    <property type="match status" value="1"/>
</dbReference>
<evidence type="ECO:0000259" key="10">
    <source>
        <dbReference type="Pfam" id="PF02558"/>
    </source>
</evidence>
<evidence type="ECO:0000313" key="13">
    <source>
        <dbReference type="Proteomes" id="UP000000483"/>
    </source>
</evidence>
<protein>
    <recommendedName>
        <fullName evidence="4 9">2-dehydropantoate 2-reductase</fullName>
        <ecNumber evidence="3 9">1.1.1.169</ecNumber>
    </recommendedName>
    <alternativeName>
        <fullName evidence="7 9">Ketopantoate reductase</fullName>
    </alternativeName>
</protein>
<dbReference type="PANTHER" id="PTHR43765">
    <property type="entry name" value="2-DEHYDROPANTOATE 2-REDUCTASE-RELATED"/>
    <property type="match status" value="1"/>
</dbReference>
<evidence type="ECO:0000256" key="7">
    <source>
        <dbReference type="ARBA" id="ARBA00032024"/>
    </source>
</evidence>
<comment type="catalytic activity">
    <reaction evidence="8 9">
        <text>(R)-pantoate + NADP(+) = 2-dehydropantoate + NADPH + H(+)</text>
        <dbReference type="Rhea" id="RHEA:16233"/>
        <dbReference type="ChEBI" id="CHEBI:11561"/>
        <dbReference type="ChEBI" id="CHEBI:15378"/>
        <dbReference type="ChEBI" id="CHEBI:15980"/>
        <dbReference type="ChEBI" id="CHEBI:57783"/>
        <dbReference type="ChEBI" id="CHEBI:58349"/>
        <dbReference type="EC" id="1.1.1.169"/>
    </reaction>
</comment>
<name>F2NHT8_DESAR</name>
<dbReference type="OrthoDB" id="5333395at2"/>
<dbReference type="UniPathway" id="UPA00028">
    <property type="reaction ID" value="UER00004"/>
</dbReference>
<dbReference type="Proteomes" id="UP000000483">
    <property type="component" value="Chromosome"/>
</dbReference>
<evidence type="ECO:0000256" key="8">
    <source>
        <dbReference type="ARBA" id="ARBA00048793"/>
    </source>
</evidence>
<dbReference type="InterPro" id="IPR013328">
    <property type="entry name" value="6PGD_dom2"/>
</dbReference>
<dbReference type="InterPro" id="IPR008927">
    <property type="entry name" value="6-PGluconate_DH-like_C_sf"/>
</dbReference>
<dbReference type="Pfam" id="PF08546">
    <property type="entry name" value="ApbA_C"/>
    <property type="match status" value="1"/>
</dbReference>
<accession>F2NHT8</accession>
<feature type="domain" description="Ketopantoate reductase N-terminal" evidence="10">
    <location>
        <begin position="3"/>
        <end position="148"/>
    </location>
</feature>
<feature type="domain" description="Ketopantoate reductase C-terminal" evidence="11">
    <location>
        <begin position="181"/>
        <end position="308"/>
    </location>
</feature>
<comment type="pathway">
    <text evidence="1 9">Cofactor biosynthesis; (R)-pantothenate biosynthesis; (R)-pantoate from 3-methyl-2-oxobutanoate: step 2/2.</text>
</comment>
<comment type="similarity">
    <text evidence="2 9">Belongs to the ketopantoate reductase family.</text>
</comment>
<dbReference type="eggNOG" id="COG1893">
    <property type="taxonomic scope" value="Bacteria"/>
</dbReference>
<dbReference type="FunFam" id="1.10.1040.10:FF:000017">
    <property type="entry name" value="2-dehydropantoate 2-reductase"/>
    <property type="match status" value="1"/>
</dbReference>
<dbReference type="STRING" id="880072.Desac_1569"/>
<dbReference type="Pfam" id="PF02558">
    <property type="entry name" value="ApbA"/>
    <property type="match status" value="1"/>
</dbReference>
<dbReference type="EC" id="1.1.1.169" evidence="3 9"/>
<evidence type="ECO:0000256" key="5">
    <source>
        <dbReference type="ARBA" id="ARBA00022857"/>
    </source>
</evidence>
<evidence type="ECO:0000259" key="11">
    <source>
        <dbReference type="Pfam" id="PF08546"/>
    </source>
</evidence>
<evidence type="ECO:0000256" key="4">
    <source>
        <dbReference type="ARBA" id="ARBA00019465"/>
    </source>
</evidence>
<reference evidence="13" key="2">
    <citation type="submission" date="2011-03" db="EMBL/GenBank/DDBJ databases">
        <title>The complete genome of Desulfobacca acetoxidans DSM 11109.</title>
        <authorList>
            <consortium name="US DOE Joint Genome Institute (JGI-PGF)"/>
            <person name="Lucas S."/>
            <person name="Copeland A."/>
            <person name="Lapidus A."/>
            <person name="Bruce D."/>
            <person name="Goodwin L."/>
            <person name="Pitluck S."/>
            <person name="Peters L."/>
            <person name="Kyrpides N."/>
            <person name="Mavromatis K."/>
            <person name="Ivanova N."/>
            <person name="Ovchinnikova G."/>
            <person name="Teshima H."/>
            <person name="Detter J.C."/>
            <person name="Han C."/>
            <person name="Land M."/>
            <person name="Hauser L."/>
            <person name="Markowitz V."/>
            <person name="Cheng J.-F."/>
            <person name="Hugenholtz P."/>
            <person name="Woyke T."/>
            <person name="Wu D."/>
            <person name="Spring S."/>
            <person name="Schueler E."/>
            <person name="Brambilla E."/>
            <person name="Klenk H.-P."/>
            <person name="Eisen J.A."/>
        </authorList>
    </citation>
    <scope>NUCLEOTIDE SEQUENCE [LARGE SCALE GENOMIC DNA]</scope>
    <source>
        <strain evidence="13">ATCC 700848 / DSM 11109 / ASRB2</strain>
    </source>
</reference>
<evidence type="ECO:0000313" key="12">
    <source>
        <dbReference type="EMBL" id="AEB09423.1"/>
    </source>
</evidence>
<dbReference type="PANTHER" id="PTHR43765:SF2">
    <property type="entry name" value="2-DEHYDROPANTOATE 2-REDUCTASE"/>
    <property type="match status" value="1"/>
</dbReference>
<dbReference type="Gene3D" id="1.10.1040.10">
    <property type="entry name" value="N-(1-d-carboxylethyl)-l-norvaline Dehydrogenase, domain 2"/>
    <property type="match status" value="1"/>
</dbReference>
<keyword evidence="6 9" id="KW-0560">Oxidoreductase</keyword>
<dbReference type="AlphaFoldDB" id="F2NHT8"/>
<reference evidence="12 13" key="1">
    <citation type="journal article" date="2011" name="Stand. Genomic Sci.">
        <title>Complete genome sequence of the acetate-degrading sulfate reducer Desulfobacca acetoxidans type strain (ASRB2).</title>
        <authorList>
            <person name="Goker M."/>
            <person name="Teshima H."/>
            <person name="Lapidus A."/>
            <person name="Nolan M."/>
            <person name="Lucas S."/>
            <person name="Hammon N."/>
            <person name="Deshpande S."/>
            <person name="Cheng J.F."/>
            <person name="Tapia R."/>
            <person name="Han C."/>
            <person name="Goodwin L."/>
            <person name="Pitluck S."/>
            <person name="Huntemann M."/>
            <person name="Liolios K."/>
            <person name="Ivanova N."/>
            <person name="Pagani I."/>
            <person name="Mavromatis K."/>
            <person name="Ovchinikova G."/>
            <person name="Pati A."/>
            <person name="Chen A."/>
            <person name="Palaniappan K."/>
            <person name="Land M."/>
            <person name="Hauser L."/>
            <person name="Brambilla E.M."/>
            <person name="Rohde M."/>
            <person name="Spring S."/>
            <person name="Detter J.C."/>
            <person name="Woyke T."/>
            <person name="Bristow J."/>
            <person name="Eisen J.A."/>
            <person name="Markowitz V."/>
            <person name="Hugenholtz P."/>
            <person name="Kyrpides N.C."/>
            <person name="Klenk H.P."/>
        </authorList>
    </citation>
    <scope>NUCLEOTIDE SEQUENCE [LARGE SCALE GENOMIC DNA]</scope>
    <source>
        <strain evidence="13">ATCC 700848 / DSM 11109 / ASRB2</strain>
    </source>
</reference>